<dbReference type="OMA" id="EVPWSLY"/>
<evidence type="ECO:0000256" key="1">
    <source>
        <dbReference type="SAM" id="MobiDB-lite"/>
    </source>
</evidence>
<feature type="region of interest" description="Disordered" evidence="1">
    <location>
        <begin position="16"/>
        <end position="106"/>
    </location>
</feature>
<keyword evidence="3" id="KW-1185">Reference proteome</keyword>
<dbReference type="AlphaFoldDB" id="A0A5M3M6A6"/>
<dbReference type="GeneID" id="19204153"/>
<feature type="compositionally biased region" description="Acidic residues" evidence="1">
    <location>
        <begin position="74"/>
        <end position="87"/>
    </location>
</feature>
<feature type="compositionally biased region" description="Pro residues" evidence="1">
    <location>
        <begin position="93"/>
        <end position="103"/>
    </location>
</feature>
<dbReference type="EMBL" id="JH711590">
    <property type="protein sequence ID" value="EIW74902.1"/>
    <property type="molecule type" value="Genomic_DNA"/>
</dbReference>
<feature type="region of interest" description="Disordered" evidence="1">
    <location>
        <begin position="399"/>
        <end position="421"/>
    </location>
</feature>
<dbReference type="OrthoDB" id="10263751at2759"/>
<name>A0A5M3M6A6_CONPW</name>
<organism evidence="2 3">
    <name type="scientific">Coniophora puteana (strain RWD-64-598)</name>
    <name type="common">Brown rot fungus</name>
    <dbReference type="NCBI Taxonomy" id="741705"/>
    <lineage>
        <taxon>Eukaryota</taxon>
        <taxon>Fungi</taxon>
        <taxon>Dikarya</taxon>
        <taxon>Basidiomycota</taxon>
        <taxon>Agaricomycotina</taxon>
        <taxon>Agaricomycetes</taxon>
        <taxon>Agaricomycetidae</taxon>
        <taxon>Boletales</taxon>
        <taxon>Coniophorineae</taxon>
        <taxon>Coniophoraceae</taxon>
        <taxon>Coniophora</taxon>
    </lineage>
</organism>
<protein>
    <submittedName>
        <fullName evidence="2">Uncharacterized protein</fullName>
    </submittedName>
</protein>
<feature type="compositionally biased region" description="Low complexity" evidence="1">
    <location>
        <begin position="57"/>
        <end position="73"/>
    </location>
</feature>
<gene>
    <name evidence="2" type="ORF">CONPUDRAFT_159675</name>
</gene>
<sequence length="488" mass="53818">MPVMVLPNGLRKHLSRTAAPDIVSPHDMSPLEDTDSDNALDHVQNGKAHFLDKKIVSSPSGEGSDSGSRSGSETESEEEASEKDEAEGASSPTPTPTSHPLPPEELVTGQSVRKGWYEFDLSVIVALVSPIGNWLTGGDHVKNLLLLLMLIFYLHQIIEVPWSLYHASRPRRRAPGPPPKDASAEDRYRYFASSELHKLETFYLILTVLSPFGGVFLLRSVVLNLAGDHSISWFSTTLFVLATGMRPWKHAIERLRQRTSDLHDIVHNTRVPEDDMQKTLDALAARVAVLETQLELSRKAQMGLSDDMYSHLDDTLSVVERSARKQDRRVDMLRAAHETRFAKLEAGVEELLERKEISANGHFMPGSLLVSTGSSMAESPLVAALREQLSPILPAWAVGGGKKDCSPRTSPRSPRSPKTMRARTLPTLETIPEREVFRGKADGKAKGGSRWIIPIPGLGLVLRMGDLATLPIRAVVNFLLSGRIWSPK</sequence>
<accession>A0A5M3M6A6</accession>
<evidence type="ECO:0000313" key="3">
    <source>
        <dbReference type="Proteomes" id="UP000053558"/>
    </source>
</evidence>
<dbReference type="KEGG" id="cput:CONPUDRAFT_159675"/>
<dbReference type="PANTHER" id="PTHR42032:SF1">
    <property type="entry name" value="YALI0E30679P"/>
    <property type="match status" value="1"/>
</dbReference>
<evidence type="ECO:0000313" key="2">
    <source>
        <dbReference type="EMBL" id="EIW74902.1"/>
    </source>
</evidence>
<comment type="caution">
    <text evidence="2">The sequence shown here is derived from an EMBL/GenBank/DDBJ whole genome shotgun (WGS) entry which is preliminary data.</text>
</comment>
<feature type="compositionally biased region" description="Low complexity" evidence="1">
    <location>
        <begin position="407"/>
        <end position="417"/>
    </location>
</feature>
<reference evidence="3" key="1">
    <citation type="journal article" date="2012" name="Science">
        <title>The Paleozoic origin of enzymatic lignin decomposition reconstructed from 31 fungal genomes.</title>
        <authorList>
            <person name="Floudas D."/>
            <person name="Binder M."/>
            <person name="Riley R."/>
            <person name="Barry K."/>
            <person name="Blanchette R.A."/>
            <person name="Henrissat B."/>
            <person name="Martinez A.T."/>
            <person name="Otillar R."/>
            <person name="Spatafora J.W."/>
            <person name="Yadav J.S."/>
            <person name="Aerts A."/>
            <person name="Benoit I."/>
            <person name="Boyd A."/>
            <person name="Carlson A."/>
            <person name="Copeland A."/>
            <person name="Coutinho P.M."/>
            <person name="de Vries R.P."/>
            <person name="Ferreira P."/>
            <person name="Findley K."/>
            <person name="Foster B."/>
            <person name="Gaskell J."/>
            <person name="Glotzer D."/>
            <person name="Gorecki P."/>
            <person name="Heitman J."/>
            <person name="Hesse C."/>
            <person name="Hori C."/>
            <person name="Igarashi K."/>
            <person name="Jurgens J.A."/>
            <person name="Kallen N."/>
            <person name="Kersten P."/>
            <person name="Kohler A."/>
            <person name="Kuees U."/>
            <person name="Kumar T.K.A."/>
            <person name="Kuo A."/>
            <person name="LaButti K."/>
            <person name="Larrondo L.F."/>
            <person name="Lindquist E."/>
            <person name="Ling A."/>
            <person name="Lombard V."/>
            <person name="Lucas S."/>
            <person name="Lundell T."/>
            <person name="Martin R."/>
            <person name="McLaughlin D.J."/>
            <person name="Morgenstern I."/>
            <person name="Morin E."/>
            <person name="Murat C."/>
            <person name="Nagy L.G."/>
            <person name="Nolan M."/>
            <person name="Ohm R.A."/>
            <person name="Patyshakuliyeva A."/>
            <person name="Rokas A."/>
            <person name="Ruiz-Duenas F.J."/>
            <person name="Sabat G."/>
            <person name="Salamov A."/>
            <person name="Samejima M."/>
            <person name="Schmutz J."/>
            <person name="Slot J.C."/>
            <person name="St John F."/>
            <person name="Stenlid J."/>
            <person name="Sun H."/>
            <person name="Sun S."/>
            <person name="Syed K."/>
            <person name="Tsang A."/>
            <person name="Wiebenga A."/>
            <person name="Young D."/>
            <person name="Pisabarro A."/>
            <person name="Eastwood D.C."/>
            <person name="Martin F."/>
            <person name="Cullen D."/>
            <person name="Grigoriev I.V."/>
            <person name="Hibbett D.S."/>
        </authorList>
    </citation>
    <scope>NUCLEOTIDE SEQUENCE [LARGE SCALE GENOMIC DNA]</scope>
    <source>
        <strain evidence="3">RWD-64-598 SS2</strain>
    </source>
</reference>
<dbReference type="RefSeq" id="XP_007774961.1">
    <property type="nucleotide sequence ID" value="XM_007776771.1"/>
</dbReference>
<proteinExistence type="predicted"/>
<dbReference type="PANTHER" id="PTHR42032">
    <property type="entry name" value="YALI0E30679P"/>
    <property type="match status" value="1"/>
</dbReference>
<dbReference type="Proteomes" id="UP000053558">
    <property type="component" value="Unassembled WGS sequence"/>
</dbReference>